<protein>
    <submittedName>
        <fullName evidence="1">Uncharacterized protein</fullName>
    </submittedName>
</protein>
<sequence length="220" mass="24655">MPRQDQFGENINLKKFVKKLIITLAFGLVLLHPPASSQSVVYDILLAGRSVGELTITPPRSGDGADHFRVRGAIDTFLYDVVYVSENRFENGVLKTSMSSQEVNGKLKEKTNTVQTTGNYRVTFAEGNSAATETTQIPHPINYTVTSLYYREPLNMKQIYSDRYGKMCSVQKVATGAYEVMMPDGKKTLYHYSQGQCREVKSQIAGLNLIFRIRPDSVAR</sequence>
<evidence type="ECO:0000313" key="2">
    <source>
        <dbReference type="Proteomes" id="UP000598271"/>
    </source>
</evidence>
<proteinExistence type="predicted"/>
<dbReference type="Pfam" id="PF19630">
    <property type="entry name" value="DUF6134"/>
    <property type="match status" value="1"/>
</dbReference>
<reference evidence="1 2" key="1">
    <citation type="journal article" date="2014" name="Int. J. Syst. Evol. Microbiol.">
        <title>Complete genome sequence of Corynebacterium casei LMG S-19264T (=DSM 44701T), isolated from a smear-ripened cheese.</title>
        <authorList>
            <consortium name="US DOE Joint Genome Institute (JGI-PGF)"/>
            <person name="Walter F."/>
            <person name="Albersmeier A."/>
            <person name="Kalinowski J."/>
            <person name="Ruckert C."/>
        </authorList>
    </citation>
    <scope>NUCLEOTIDE SEQUENCE [LARGE SCALE GENOMIC DNA]</scope>
    <source>
        <strain evidence="1 2">KCTC 12866</strain>
    </source>
</reference>
<dbReference type="AlphaFoldDB" id="A0A8J3D8H0"/>
<accession>A0A8J3D8H0</accession>
<gene>
    <name evidence="1" type="ORF">GCM10007390_22160</name>
</gene>
<comment type="caution">
    <text evidence="1">The sequence shown here is derived from an EMBL/GenBank/DDBJ whole genome shotgun (WGS) entry which is preliminary data.</text>
</comment>
<name>A0A8J3D8H0_9BACT</name>
<dbReference type="Proteomes" id="UP000598271">
    <property type="component" value="Unassembled WGS sequence"/>
</dbReference>
<dbReference type="EMBL" id="BMXF01000002">
    <property type="protein sequence ID" value="GHB68371.1"/>
    <property type="molecule type" value="Genomic_DNA"/>
</dbReference>
<dbReference type="InterPro" id="IPR045767">
    <property type="entry name" value="DUF6134"/>
</dbReference>
<evidence type="ECO:0000313" key="1">
    <source>
        <dbReference type="EMBL" id="GHB68371.1"/>
    </source>
</evidence>
<keyword evidence="2" id="KW-1185">Reference proteome</keyword>
<organism evidence="1 2">
    <name type="scientific">Persicitalea jodogahamensis</name>
    <dbReference type="NCBI Taxonomy" id="402147"/>
    <lineage>
        <taxon>Bacteria</taxon>
        <taxon>Pseudomonadati</taxon>
        <taxon>Bacteroidota</taxon>
        <taxon>Cytophagia</taxon>
        <taxon>Cytophagales</taxon>
        <taxon>Spirosomataceae</taxon>
        <taxon>Persicitalea</taxon>
    </lineage>
</organism>